<comment type="caution">
    <text evidence="2">The sequence shown here is derived from an EMBL/GenBank/DDBJ whole genome shotgun (WGS) entry which is preliminary data.</text>
</comment>
<dbReference type="InterPro" id="IPR029058">
    <property type="entry name" value="AB_hydrolase_fold"/>
</dbReference>
<keyword evidence="3" id="KW-1185">Reference proteome</keyword>
<dbReference type="InterPro" id="IPR000073">
    <property type="entry name" value="AB_hydrolase_1"/>
</dbReference>
<dbReference type="EMBL" id="FRBX01000006">
    <property type="protein sequence ID" value="SHN11171.1"/>
    <property type="molecule type" value="Genomic_DNA"/>
</dbReference>
<accession>A0ABY1J8G8</accession>
<proteinExistence type="predicted"/>
<evidence type="ECO:0000259" key="1">
    <source>
        <dbReference type="Pfam" id="PF00561"/>
    </source>
</evidence>
<dbReference type="RefSeq" id="WP_084540298.1">
    <property type="nucleotide sequence ID" value="NZ_MUHB01000011.1"/>
</dbReference>
<evidence type="ECO:0000313" key="2">
    <source>
        <dbReference type="EMBL" id="SHN11171.1"/>
    </source>
</evidence>
<dbReference type="PANTHER" id="PTHR43433:SF5">
    <property type="entry name" value="AB HYDROLASE-1 DOMAIN-CONTAINING PROTEIN"/>
    <property type="match status" value="1"/>
</dbReference>
<reference evidence="2 3" key="1">
    <citation type="submission" date="2016-11" db="EMBL/GenBank/DDBJ databases">
        <authorList>
            <person name="Varghese N."/>
            <person name="Submissions S."/>
        </authorList>
    </citation>
    <scope>NUCLEOTIDE SEQUENCE [LARGE SCALE GENOMIC DNA]</scope>
    <source>
        <strain evidence="2 3">DSM 6368</strain>
    </source>
</reference>
<gene>
    <name evidence="2" type="ORF">SAMN05444387_4173</name>
</gene>
<dbReference type="Pfam" id="PF00561">
    <property type="entry name" value="Abhydrolase_1"/>
    <property type="match status" value="1"/>
</dbReference>
<organism evidence="2 3">
    <name type="scientific">Flavobacterium pectinovorum</name>
    <dbReference type="NCBI Taxonomy" id="29533"/>
    <lineage>
        <taxon>Bacteria</taxon>
        <taxon>Pseudomonadati</taxon>
        <taxon>Bacteroidota</taxon>
        <taxon>Flavobacteriia</taxon>
        <taxon>Flavobacteriales</taxon>
        <taxon>Flavobacteriaceae</taxon>
        <taxon>Flavobacterium</taxon>
    </lineage>
</organism>
<name>A0ABY1J8G8_9FLAO</name>
<dbReference type="InterPro" id="IPR050471">
    <property type="entry name" value="AB_hydrolase"/>
</dbReference>
<protein>
    <submittedName>
        <fullName evidence="2">Pimeloyl-ACP methyl ester carboxylesterase</fullName>
    </submittedName>
</protein>
<sequence length="296" mass="33225">MTSNKLLDVIINQNHQSNQMKKSIILFSILLLTFGTLSAQTEIKIPYGNNPEAGHYKQINGIKMYYEVYGSGQPLVLLHGNGGSIKGHTRRIEYFKQYFQVIAIDSRGHGKSVDDSKKQLNYVQMADDVSVLLDSLKIKNANIWGQSDGGILGLLLAINHPDKTAKVATFGANIFPGKKAIFNEIDQMVLDTLKVTKDPRTKNLYTLLAHQPNITEKDLQKIKCPVLIMSGDRDAIRLEHSIKIFDNIENSNFFVMPGATHFGAYEKPELFNMVLLSFFNDPFKKTSSVELFTGKK</sequence>
<evidence type="ECO:0000313" key="3">
    <source>
        <dbReference type="Proteomes" id="UP000184216"/>
    </source>
</evidence>
<dbReference type="SUPFAM" id="SSF53474">
    <property type="entry name" value="alpha/beta-Hydrolases"/>
    <property type="match status" value="1"/>
</dbReference>
<feature type="domain" description="AB hydrolase-1" evidence="1">
    <location>
        <begin position="74"/>
        <end position="183"/>
    </location>
</feature>
<dbReference type="Proteomes" id="UP000184216">
    <property type="component" value="Unassembled WGS sequence"/>
</dbReference>
<dbReference type="PANTHER" id="PTHR43433">
    <property type="entry name" value="HYDROLASE, ALPHA/BETA FOLD FAMILY PROTEIN"/>
    <property type="match status" value="1"/>
</dbReference>
<dbReference type="Gene3D" id="3.40.50.1820">
    <property type="entry name" value="alpha/beta hydrolase"/>
    <property type="match status" value="1"/>
</dbReference>